<keyword evidence="9" id="KW-1185">Reference proteome</keyword>
<dbReference type="SFLD" id="SFLDS00029">
    <property type="entry name" value="Radical_SAM"/>
    <property type="match status" value="1"/>
</dbReference>
<dbReference type="InterPro" id="IPR013785">
    <property type="entry name" value="Aldolase_TIM"/>
</dbReference>
<dbReference type="InterPro" id="IPR034391">
    <property type="entry name" value="AdoMet-like_SPASM_containing"/>
</dbReference>
<evidence type="ECO:0000256" key="2">
    <source>
        <dbReference type="ARBA" id="ARBA00022485"/>
    </source>
</evidence>
<dbReference type="InterPro" id="IPR058240">
    <property type="entry name" value="rSAM_sf"/>
</dbReference>
<feature type="domain" description="Radical SAM core" evidence="7">
    <location>
        <begin position="25"/>
        <end position="253"/>
    </location>
</feature>
<evidence type="ECO:0000313" key="9">
    <source>
        <dbReference type="Proteomes" id="UP000186323"/>
    </source>
</evidence>
<dbReference type="RefSeq" id="WP_072336297.1">
    <property type="nucleotide sequence ID" value="NZ_CALJDE010000053.1"/>
</dbReference>
<name>A0A1K1LGT5_9BACT</name>
<dbReference type="Pfam" id="PF04055">
    <property type="entry name" value="Radical_SAM"/>
    <property type="match status" value="1"/>
</dbReference>
<evidence type="ECO:0000256" key="1">
    <source>
        <dbReference type="ARBA" id="ARBA00001966"/>
    </source>
</evidence>
<keyword evidence="4" id="KW-0479">Metal-binding</keyword>
<dbReference type="SUPFAM" id="SSF102114">
    <property type="entry name" value="Radical SAM enzymes"/>
    <property type="match status" value="1"/>
</dbReference>
<dbReference type="AlphaFoldDB" id="A0A1K1LGT5"/>
<reference evidence="9" key="1">
    <citation type="submission" date="2016-10" db="EMBL/GenBank/DDBJ databases">
        <authorList>
            <person name="Wegmann U."/>
        </authorList>
    </citation>
    <scope>NUCLEOTIDE SEQUENCE [LARGE SCALE GENOMIC DNA]</scope>
</reference>
<dbReference type="InterPro" id="IPR007197">
    <property type="entry name" value="rSAM"/>
</dbReference>
<dbReference type="PANTHER" id="PTHR11228:SF34">
    <property type="entry name" value="TUNGSTEN-CONTAINING ALDEHYDE FERREDOXIN OXIDOREDUCTASE COFACTOR MODIFYING PROTEIN"/>
    <property type="match status" value="1"/>
</dbReference>
<dbReference type="Proteomes" id="UP000186323">
    <property type="component" value="Chromosome I"/>
</dbReference>
<dbReference type="SFLD" id="SFLDG01067">
    <property type="entry name" value="SPASM/twitch_domain_containing"/>
    <property type="match status" value="1"/>
</dbReference>
<dbReference type="GO" id="GO:0003824">
    <property type="term" value="F:catalytic activity"/>
    <property type="evidence" value="ECO:0007669"/>
    <property type="project" value="InterPro"/>
</dbReference>
<evidence type="ECO:0000259" key="7">
    <source>
        <dbReference type="PROSITE" id="PS51918"/>
    </source>
</evidence>
<gene>
    <name evidence="8" type="ORF">DESPIGER_2099</name>
</gene>
<dbReference type="GO" id="GO:0051536">
    <property type="term" value="F:iron-sulfur cluster binding"/>
    <property type="evidence" value="ECO:0007669"/>
    <property type="project" value="UniProtKB-KW"/>
</dbReference>
<sequence>MSTTDPLSPRALPGPGLRQWLREAFTGRPTPLLCMQVEVSSVCTCRCTYCPHTTKKDVWQSRLMSAETFAALWPLMRQCGRVHLQGWGEPFLHPRFMDFVSVARRAGCAVSTTTCGQHMDESLAAAIVDSGMDVVAFSLAGTDEASNASRRGIPFSRVCEAIRCLQEVRRTKQGVHLEVHLAYLLLPSQLDAVKRLPELMEELDVHCAVVSTMDYIASPELAVEAYSPEEADKVAAAAAVLAPVADRVRRSGRELWYALPDPEAVGRVRNGCRENVDRTIYVDTQGNLSPCVYVNLPTSEEDPRRRIFARAEYGRPAGELAGLWRTRGFRDFRAALAGPWPDLPCAGCSKRFEKIW</sequence>
<keyword evidence="2" id="KW-0004">4Fe-4S</keyword>
<proteinExistence type="predicted"/>
<dbReference type="KEGG" id="dpg:DESPIGER_2099"/>
<protein>
    <submittedName>
        <fullName evidence="8">Radical SAM domain protein</fullName>
    </submittedName>
</protein>
<accession>A0A1K1LGT5</accession>
<dbReference type="SFLD" id="SFLDG01387">
    <property type="entry name" value="BtrN-like_SPASM_domain_contain"/>
    <property type="match status" value="1"/>
</dbReference>
<evidence type="ECO:0000256" key="4">
    <source>
        <dbReference type="ARBA" id="ARBA00022723"/>
    </source>
</evidence>
<keyword evidence="5" id="KW-0408">Iron</keyword>
<evidence type="ECO:0000256" key="6">
    <source>
        <dbReference type="ARBA" id="ARBA00023014"/>
    </source>
</evidence>
<dbReference type="OrthoDB" id="9772409at2"/>
<dbReference type="PANTHER" id="PTHR11228">
    <property type="entry name" value="RADICAL SAM DOMAIN PROTEIN"/>
    <property type="match status" value="1"/>
</dbReference>
<evidence type="ECO:0000313" key="8">
    <source>
        <dbReference type="EMBL" id="SFV73921.1"/>
    </source>
</evidence>
<dbReference type="InterPro" id="IPR050377">
    <property type="entry name" value="Radical_SAM_PqqE_MftC-like"/>
</dbReference>
<keyword evidence="6" id="KW-0411">Iron-sulfur</keyword>
<dbReference type="EMBL" id="LT630450">
    <property type="protein sequence ID" value="SFV73921.1"/>
    <property type="molecule type" value="Genomic_DNA"/>
</dbReference>
<organism evidence="8 9">
    <name type="scientific">Desulfovibrio piger</name>
    <dbReference type="NCBI Taxonomy" id="901"/>
    <lineage>
        <taxon>Bacteria</taxon>
        <taxon>Pseudomonadati</taxon>
        <taxon>Thermodesulfobacteriota</taxon>
        <taxon>Desulfovibrionia</taxon>
        <taxon>Desulfovibrionales</taxon>
        <taxon>Desulfovibrionaceae</taxon>
        <taxon>Desulfovibrio</taxon>
    </lineage>
</organism>
<dbReference type="PROSITE" id="PS51918">
    <property type="entry name" value="RADICAL_SAM"/>
    <property type="match status" value="1"/>
</dbReference>
<comment type="cofactor">
    <cofactor evidence="1">
        <name>[4Fe-4S] cluster</name>
        <dbReference type="ChEBI" id="CHEBI:49883"/>
    </cofactor>
</comment>
<evidence type="ECO:0000256" key="5">
    <source>
        <dbReference type="ARBA" id="ARBA00023004"/>
    </source>
</evidence>
<dbReference type="Gene3D" id="3.20.20.70">
    <property type="entry name" value="Aldolase class I"/>
    <property type="match status" value="1"/>
</dbReference>
<dbReference type="GO" id="GO:0046872">
    <property type="term" value="F:metal ion binding"/>
    <property type="evidence" value="ECO:0007669"/>
    <property type="project" value="UniProtKB-KW"/>
</dbReference>
<keyword evidence="3" id="KW-0949">S-adenosyl-L-methionine</keyword>
<dbReference type="CDD" id="cd01335">
    <property type="entry name" value="Radical_SAM"/>
    <property type="match status" value="1"/>
</dbReference>
<evidence type="ECO:0000256" key="3">
    <source>
        <dbReference type="ARBA" id="ARBA00022691"/>
    </source>
</evidence>